<protein>
    <submittedName>
        <fullName evidence="3">Uncharacterized protein</fullName>
    </submittedName>
</protein>
<dbReference type="AlphaFoldDB" id="A0A8H4W6J5"/>
<comment type="caution">
    <text evidence="3">The sequence shown here is derived from an EMBL/GenBank/DDBJ whole genome shotgun (WGS) entry which is preliminary data.</text>
</comment>
<feature type="region of interest" description="Disordered" evidence="2">
    <location>
        <begin position="1"/>
        <end position="46"/>
    </location>
</feature>
<dbReference type="OrthoDB" id="5413531at2759"/>
<sequence length="613" mass="70397">MQEMDLDNQYGDDGDNDDMVLTDDTEEYSDNQPYTTLAAAPPRRKPQEVIASTPFAPIYRSIFTLTPPGDRLLPLLGHVNCSYLSTPGLPPTLLQLKQHAQSLIILIKSLTVSTLPGVIDNANSGLDQTLSFNDGETFDFLNDLRKPYFGPQGNHLRAHHGMPLTSLLNVLEEKNIPADGSNPAKAIYRDICPLHRAQQELPPTGQSRPYATHQALIQHANEVLELLDHEYSAKGGLLGILPKKEEKEDREKAESTLLGQMILYIQRLVQRLHDLERQHANAMDVLAGEAAVPHQTLSLLGPDGRRGREMVYPQDRFVLVNAGEDVWDFLNSQFEKKEIVDEQVMQSYKRMGVTGEAIWEKRGGKEMSRGITALDVTTRYYRLRKDPLKTIFVIPAHAEHPGTKVTREIEKQPTVVSVVKPVWPERMSMVEMKHRSDMAELKRFKSEKDRLENKVEWMTQEKIVLNFQAETLGKEVRDWKKKYEEIDNLLRSPENAGRQRLHEQTNRYQPLQQQLEDLKKQAEDNERETKRLKDAQMEADAIAQLAREARDREYENRRQELEREFEEKRRQIAEMDTMAGLATTQLAESMESAWRTQIVETQILVEHLKKEKC</sequence>
<feature type="coiled-coil region" evidence="1">
    <location>
        <begin position="434"/>
        <end position="461"/>
    </location>
</feature>
<keyword evidence="4" id="KW-1185">Reference proteome</keyword>
<accession>A0A8H4W6J5</accession>
<proteinExistence type="predicted"/>
<reference evidence="3 4" key="1">
    <citation type="submission" date="2020-03" db="EMBL/GenBank/DDBJ databases">
        <title>Draft Genome Sequence of Cudoniella acicularis.</title>
        <authorList>
            <person name="Buettner E."/>
            <person name="Kellner H."/>
        </authorList>
    </citation>
    <scope>NUCLEOTIDE SEQUENCE [LARGE SCALE GENOMIC DNA]</scope>
    <source>
        <strain evidence="3 4">DSM 108380</strain>
    </source>
</reference>
<organism evidence="3 4">
    <name type="scientific">Cudoniella acicularis</name>
    <dbReference type="NCBI Taxonomy" id="354080"/>
    <lineage>
        <taxon>Eukaryota</taxon>
        <taxon>Fungi</taxon>
        <taxon>Dikarya</taxon>
        <taxon>Ascomycota</taxon>
        <taxon>Pezizomycotina</taxon>
        <taxon>Leotiomycetes</taxon>
        <taxon>Helotiales</taxon>
        <taxon>Tricladiaceae</taxon>
        <taxon>Cudoniella</taxon>
    </lineage>
</organism>
<evidence type="ECO:0000313" key="3">
    <source>
        <dbReference type="EMBL" id="KAF4636163.1"/>
    </source>
</evidence>
<feature type="compositionally biased region" description="Acidic residues" evidence="2">
    <location>
        <begin position="1"/>
        <end position="29"/>
    </location>
</feature>
<keyword evidence="1" id="KW-0175">Coiled coil</keyword>
<evidence type="ECO:0000256" key="2">
    <source>
        <dbReference type="SAM" id="MobiDB-lite"/>
    </source>
</evidence>
<gene>
    <name evidence="3" type="ORF">G7Y89_g1914</name>
</gene>
<name>A0A8H4W6J5_9HELO</name>
<evidence type="ECO:0000313" key="4">
    <source>
        <dbReference type="Proteomes" id="UP000566819"/>
    </source>
</evidence>
<dbReference type="Proteomes" id="UP000566819">
    <property type="component" value="Unassembled WGS sequence"/>
</dbReference>
<dbReference type="EMBL" id="JAAMPI010000079">
    <property type="protein sequence ID" value="KAF4636163.1"/>
    <property type="molecule type" value="Genomic_DNA"/>
</dbReference>
<feature type="coiled-coil region" evidence="1">
    <location>
        <begin position="501"/>
        <end position="578"/>
    </location>
</feature>
<evidence type="ECO:0000256" key="1">
    <source>
        <dbReference type="SAM" id="Coils"/>
    </source>
</evidence>